<evidence type="ECO:0000313" key="4">
    <source>
        <dbReference type="Proteomes" id="UP000830055"/>
    </source>
</evidence>
<dbReference type="EMBL" id="AP025516">
    <property type="protein sequence ID" value="BDD86471.1"/>
    <property type="molecule type" value="Genomic_DNA"/>
</dbReference>
<feature type="chain" id="PRO_5045468591" description="Carboxypeptidase regulatory-like domain-containing protein" evidence="2">
    <location>
        <begin position="26"/>
        <end position="207"/>
    </location>
</feature>
<keyword evidence="2" id="KW-0732">Signal</keyword>
<evidence type="ECO:0000313" key="3">
    <source>
        <dbReference type="EMBL" id="BDD86471.1"/>
    </source>
</evidence>
<evidence type="ECO:0000256" key="1">
    <source>
        <dbReference type="SAM" id="Phobius"/>
    </source>
</evidence>
<reference evidence="3 4" key="1">
    <citation type="submission" date="2022-01" db="EMBL/GenBank/DDBJ databases">
        <title>Desulfofustis limnae sp. nov., a novel mesophilic sulfate-reducing bacterium isolated from marsh soil.</title>
        <authorList>
            <person name="Watanabe M."/>
            <person name="Takahashi A."/>
            <person name="Kojima H."/>
            <person name="Fukui M."/>
        </authorList>
    </citation>
    <scope>NUCLEOTIDE SEQUENCE [LARGE SCALE GENOMIC DNA]</scope>
    <source>
        <strain evidence="3 4">PPLL</strain>
    </source>
</reference>
<proteinExistence type="predicted"/>
<keyword evidence="1" id="KW-0812">Transmembrane</keyword>
<evidence type="ECO:0000256" key="2">
    <source>
        <dbReference type="SAM" id="SignalP"/>
    </source>
</evidence>
<keyword evidence="1" id="KW-0472">Membrane</keyword>
<feature type="transmembrane region" description="Helical" evidence="1">
    <location>
        <begin position="178"/>
        <end position="199"/>
    </location>
</feature>
<sequence length="207" mass="22417">MTTGSSRLSLLLLFCFLAAAQPATAHKVNLFALVENGTINGTATFSGGRPAKQAQITVIDSNSGAVVREGRTDEHGAFSLPLPQQAAELQGDLVIVVSAGDGHRNEWTITVDEYLARTDRLDASALPPEQPPLAEQTASRSMTTVTDERLQHVVETAVERQIAPLRRTLLETRDQRPLWRDVVAGIGYIIGIFGIIAWIKHRKGGIS</sequence>
<organism evidence="3 4">
    <name type="scientific">Desulfofustis limnaeus</name>
    <dbReference type="NCBI Taxonomy" id="2740163"/>
    <lineage>
        <taxon>Bacteria</taxon>
        <taxon>Pseudomonadati</taxon>
        <taxon>Thermodesulfobacteriota</taxon>
        <taxon>Desulfobulbia</taxon>
        <taxon>Desulfobulbales</taxon>
        <taxon>Desulfocapsaceae</taxon>
        <taxon>Desulfofustis</taxon>
    </lineage>
</organism>
<gene>
    <name evidence="3" type="ORF">DPPLL_08360</name>
</gene>
<keyword evidence="4" id="KW-1185">Reference proteome</keyword>
<name>A0ABM7W6A4_9BACT</name>
<protein>
    <recommendedName>
        <fullName evidence="5">Carboxypeptidase regulatory-like domain-containing protein</fullName>
    </recommendedName>
</protein>
<dbReference type="RefSeq" id="WP_284153558.1">
    <property type="nucleotide sequence ID" value="NZ_AP025516.1"/>
</dbReference>
<accession>A0ABM7W6A4</accession>
<dbReference type="Proteomes" id="UP000830055">
    <property type="component" value="Chromosome"/>
</dbReference>
<keyword evidence="1" id="KW-1133">Transmembrane helix</keyword>
<feature type="signal peptide" evidence="2">
    <location>
        <begin position="1"/>
        <end position="25"/>
    </location>
</feature>
<evidence type="ECO:0008006" key="5">
    <source>
        <dbReference type="Google" id="ProtNLM"/>
    </source>
</evidence>